<accession>A0ABN6CVU0</accession>
<dbReference type="PANTHER" id="PTHR32347:SF29">
    <property type="entry name" value="UPF0194 MEMBRANE PROTEIN YBHG"/>
    <property type="match status" value="1"/>
</dbReference>
<dbReference type="Pfam" id="PF25881">
    <property type="entry name" value="HH_YBHG"/>
    <property type="match status" value="1"/>
</dbReference>
<evidence type="ECO:0000256" key="1">
    <source>
        <dbReference type="ARBA" id="ARBA00004196"/>
    </source>
</evidence>
<comment type="subcellular location">
    <subcellularLocation>
        <location evidence="1">Cell envelope</location>
    </subcellularLocation>
</comment>
<dbReference type="Proteomes" id="UP001054820">
    <property type="component" value="Chromosome"/>
</dbReference>
<name>A0ABN6CVU0_9GAMM</name>
<dbReference type="Gene3D" id="2.40.30.170">
    <property type="match status" value="1"/>
</dbReference>
<dbReference type="EMBL" id="AP024202">
    <property type="protein sequence ID" value="BCN92724.1"/>
    <property type="molecule type" value="Genomic_DNA"/>
</dbReference>
<feature type="domain" description="YbhG-like alpha-helical hairpin" evidence="3">
    <location>
        <begin position="71"/>
        <end position="180"/>
    </location>
</feature>
<protein>
    <submittedName>
        <fullName evidence="4">Membrane protein</fullName>
    </submittedName>
</protein>
<dbReference type="InterPro" id="IPR050465">
    <property type="entry name" value="UPF0194_transport"/>
</dbReference>
<keyword evidence="5" id="KW-1185">Reference proteome</keyword>
<reference evidence="4" key="1">
    <citation type="journal article" date="2022" name="Arch. Microbiol.">
        <title>Thiomicrorhabdus immobilis sp. nov., a mesophilic sulfur-oxidizing bacterium isolated from sediment of a brackish lake in northern Japan.</title>
        <authorList>
            <person name="Kojima H."/>
            <person name="Mochizuki J."/>
            <person name="Kanda M."/>
            <person name="Watanabe T."/>
            <person name="Fukui M."/>
        </authorList>
    </citation>
    <scope>NUCLEOTIDE SEQUENCE</scope>
    <source>
        <strain evidence="4">Am19</strain>
    </source>
</reference>
<dbReference type="PANTHER" id="PTHR32347">
    <property type="entry name" value="EFFLUX SYSTEM COMPONENT YKNX-RELATED"/>
    <property type="match status" value="1"/>
</dbReference>
<evidence type="ECO:0000313" key="4">
    <source>
        <dbReference type="EMBL" id="BCN92724.1"/>
    </source>
</evidence>
<dbReference type="Gene3D" id="1.10.287.470">
    <property type="entry name" value="Helix hairpin bin"/>
    <property type="match status" value="1"/>
</dbReference>
<gene>
    <name evidence="4" type="primary">ybhG</name>
    <name evidence="4" type="ORF">THMIRHAM_05090</name>
</gene>
<dbReference type="InterPro" id="IPR059052">
    <property type="entry name" value="HH_YbhG-like"/>
</dbReference>
<proteinExistence type="predicted"/>
<dbReference type="SUPFAM" id="SSF111369">
    <property type="entry name" value="HlyD-like secretion proteins"/>
    <property type="match status" value="2"/>
</dbReference>
<evidence type="ECO:0000259" key="3">
    <source>
        <dbReference type="Pfam" id="PF25881"/>
    </source>
</evidence>
<evidence type="ECO:0000313" key="5">
    <source>
        <dbReference type="Proteomes" id="UP001054820"/>
    </source>
</evidence>
<organism evidence="4 5">
    <name type="scientific">Thiomicrorhabdus immobilis</name>
    <dbReference type="NCBI Taxonomy" id="2791037"/>
    <lineage>
        <taxon>Bacteria</taxon>
        <taxon>Pseudomonadati</taxon>
        <taxon>Pseudomonadota</taxon>
        <taxon>Gammaproteobacteria</taxon>
        <taxon>Thiotrichales</taxon>
        <taxon>Piscirickettsiaceae</taxon>
        <taxon>Thiomicrorhabdus</taxon>
    </lineage>
</organism>
<sequence>MCGCQHENELDKVVGTLEWDRIELTNEVSEPIVKLHVREGEKVNQGDVVLEFDKRRAQATLNSFIAIEEQLQARLDELVAGSRIEVMEQAKQAVVQAKSELHLAEIDLARIKALVKKNLTSQADLDNSWAIYKKAKAQLALEEAKLDALLAGTRKEQVEQARKALQSAQAQVAHQQINLEHLTLLAPAKGLVDSLPYKEGEEPKTGSVVAVMLVGNNPYARVYIPEPLRAQIKPGQSAKVFVDGVESPFSGRVRVVSNDPVFTPYYSLTEADRSRLAYLAKVDLVDDEANQLPAGLPLNVVFESSETAIFQSDVKH</sequence>
<evidence type="ECO:0000256" key="2">
    <source>
        <dbReference type="ARBA" id="ARBA00023054"/>
    </source>
</evidence>
<dbReference type="Gene3D" id="2.40.50.100">
    <property type="match status" value="1"/>
</dbReference>
<keyword evidence="2" id="KW-0175">Coiled coil</keyword>